<protein>
    <submittedName>
        <fullName evidence="2">Uncharacterized protein</fullName>
    </submittedName>
</protein>
<name>A0ABV2RYP7_BRAJP</name>
<dbReference type="EMBL" id="JBEPTQ010000002">
    <property type="protein sequence ID" value="MET4722075.1"/>
    <property type="molecule type" value="Genomic_DNA"/>
</dbReference>
<dbReference type="RefSeq" id="WP_193375708.1">
    <property type="nucleotide sequence ID" value="NZ_CP066351.1"/>
</dbReference>
<keyword evidence="1" id="KW-0812">Transmembrane</keyword>
<sequence length="41" mass="4429">MQTAQTARTTPLQLALAWSFAGIPLLAGVIQTLLNAMKLFQ</sequence>
<keyword evidence="1" id="KW-1133">Transmembrane helix</keyword>
<reference evidence="2 3" key="1">
    <citation type="submission" date="2024-06" db="EMBL/GenBank/DDBJ databases">
        <title>Genomic Encyclopedia of Type Strains, Phase V (KMG-V): Genome sequencing to study the core and pangenomes of soil and plant-associated prokaryotes.</title>
        <authorList>
            <person name="Whitman W."/>
        </authorList>
    </citation>
    <scope>NUCLEOTIDE SEQUENCE [LARGE SCALE GENOMIC DNA]</scope>
    <source>
        <strain evidence="2 3">USDA 160</strain>
    </source>
</reference>
<feature type="transmembrane region" description="Helical" evidence="1">
    <location>
        <begin position="12"/>
        <end position="34"/>
    </location>
</feature>
<accession>A0ABV2RYP7</accession>
<evidence type="ECO:0000313" key="3">
    <source>
        <dbReference type="Proteomes" id="UP001549291"/>
    </source>
</evidence>
<dbReference type="Proteomes" id="UP001549291">
    <property type="component" value="Unassembled WGS sequence"/>
</dbReference>
<keyword evidence="3" id="KW-1185">Reference proteome</keyword>
<proteinExistence type="predicted"/>
<comment type="caution">
    <text evidence="2">The sequence shown here is derived from an EMBL/GenBank/DDBJ whole genome shotgun (WGS) entry which is preliminary data.</text>
</comment>
<organism evidence="2 3">
    <name type="scientific">Bradyrhizobium japonicum</name>
    <dbReference type="NCBI Taxonomy" id="375"/>
    <lineage>
        <taxon>Bacteria</taxon>
        <taxon>Pseudomonadati</taxon>
        <taxon>Pseudomonadota</taxon>
        <taxon>Alphaproteobacteria</taxon>
        <taxon>Hyphomicrobiales</taxon>
        <taxon>Nitrobacteraceae</taxon>
        <taxon>Bradyrhizobium</taxon>
    </lineage>
</organism>
<gene>
    <name evidence="2" type="ORF">ABIF63_006181</name>
</gene>
<evidence type="ECO:0000313" key="2">
    <source>
        <dbReference type="EMBL" id="MET4722075.1"/>
    </source>
</evidence>
<evidence type="ECO:0000256" key="1">
    <source>
        <dbReference type="SAM" id="Phobius"/>
    </source>
</evidence>
<keyword evidence="1" id="KW-0472">Membrane</keyword>